<accession>A0A1I3M3A2</accession>
<dbReference type="InterPro" id="IPR028082">
    <property type="entry name" value="Peripla_BP_I"/>
</dbReference>
<keyword evidence="3" id="KW-0804">Transcription</keyword>
<dbReference type="EMBL" id="FOQO01000006">
    <property type="protein sequence ID" value="SFI91458.1"/>
    <property type="molecule type" value="Genomic_DNA"/>
</dbReference>
<gene>
    <name evidence="5" type="ORF">SAMN05444682_106232</name>
</gene>
<keyword evidence="2 5" id="KW-0238">DNA-binding</keyword>
<keyword evidence="6" id="KW-1185">Reference proteome</keyword>
<dbReference type="STRING" id="1477437.SAMN05444682_106232"/>
<feature type="domain" description="HTH gntR-type" evidence="4">
    <location>
        <begin position="25"/>
        <end position="93"/>
    </location>
</feature>
<dbReference type="AlphaFoldDB" id="A0A1I3M3A2"/>
<dbReference type="InterPro" id="IPR036388">
    <property type="entry name" value="WH-like_DNA-bd_sf"/>
</dbReference>
<dbReference type="Proteomes" id="UP000198670">
    <property type="component" value="Unassembled WGS sequence"/>
</dbReference>
<dbReference type="SMART" id="SM00345">
    <property type="entry name" value="HTH_GNTR"/>
    <property type="match status" value="1"/>
</dbReference>
<dbReference type="PANTHER" id="PTHR38445:SF10">
    <property type="entry name" value="GNTR-FAMILY TRANSCRIPTIONAL REGULATOR"/>
    <property type="match status" value="1"/>
</dbReference>
<dbReference type="Gene3D" id="1.10.10.10">
    <property type="entry name" value="Winged helix-like DNA-binding domain superfamily/Winged helix DNA-binding domain"/>
    <property type="match status" value="1"/>
</dbReference>
<dbReference type="CDD" id="cd07377">
    <property type="entry name" value="WHTH_GntR"/>
    <property type="match status" value="1"/>
</dbReference>
<dbReference type="GO" id="GO:0003677">
    <property type="term" value="F:DNA binding"/>
    <property type="evidence" value="ECO:0007669"/>
    <property type="project" value="UniProtKB-KW"/>
</dbReference>
<proteinExistence type="predicted"/>
<evidence type="ECO:0000313" key="6">
    <source>
        <dbReference type="Proteomes" id="UP000198670"/>
    </source>
</evidence>
<reference evidence="5 6" key="1">
    <citation type="submission" date="2016-10" db="EMBL/GenBank/DDBJ databases">
        <authorList>
            <person name="de Groot N.N."/>
        </authorList>
    </citation>
    <scope>NUCLEOTIDE SEQUENCE [LARGE SCALE GENOMIC DNA]</scope>
    <source>
        <strain evidence="5 6">RK1</strain>
    </source>
</reference>
<dbReference type="PROSITE" id="PS50949">
    <property type="entry name" value="HTH_GNTR"/>
    <property type="match status" value="1"/>
</dbReference>
<dbReference type="OrthoDB" id="742238at2"/>
<sequence>MEISQVDPVVFVIQKIRALENLQSLSKHEQLVQGILDAIDEGGLRTNAALPSVNTMISELGYARETIVKAYKELMERGVIASKNRKGYFVISGNIRQQQKIALLMYAFDTFQETLYNSLKTHIDKDIQIDLYFHHNNPDVFEAIFNRIAGHYGLYIVAPIATERIKELLTTIPPFKLLVIDRHLALGSDYSYITQEFRTSSYHIFQQLAAKLAAYEEIIFFFRKNTAEPSEILQSFRKFLKDTGLKGTVKKHYESGSIERNKVYFTIHNPELYAILKDVMDKKWKLGKDLAVLAHNDDVVKEIIAGGITTFSADFAEMGRLAADYVQTREKIQQVVPTALYIRKSL</sequence>
<dbReference type="SUPFAM" id="SSF46785">
    <property type="entry name" value="Winged helix' DNA-binding domain"/>
    <property type="match status" value="1"/>
</dbReference>
<name>A0A1I3M3A2_9SPHI</name>
<evidence type="ECO:0000256" key="1">
    <source>
        <dbReference type="ARBA" id="ARBA00023015"/>
    </source>
</evidence>
<keyword evidence="1" id="KW-0805">Transcription regulation</keyword>
<dbReference type="PANTHER" id="PTHR38445">
    <property type="entry name" value="HTH-TYPE TRANSCRIPTIONAL REPRESSOR YTRA"/>
    <property type="match status" value="1"/>
</dbReference>
<evidence type="ECO:0000313" key="5">
    <source>
        <dbReference type="EMBL" id="SFI91458.1"/>
    </source>
</evidence>
<dbReference type="RefSeq" id="WP_090627720.1">
    <property type="nucleotide sequence ID" value="NZ_FOQO01000006.1"/>
</dbReference>
<evidence type="ECO:0000256" key="2">
    <source>
        <dbReference type="ARBA" id="ARBA00023125"/>
    </source>
</evidence>
<dbReference type="Gene3D" id="3.40.50.2300">
    <property type="match status" value="2"/>
</dbReference>
<dbReference type="SUPFAM" id="SSF53822">
    <property type="entry name" value="Periplasmic binding protein-like I"/>
    <property type="match status" value="1"/>
</dbReference>
<evidence type="ECO:0000259" key="4">
    <source>
        <dbReference type="PROSITE" id="PS50949"/>
    </source>
</evidence>
<dbReference type="InterPro" id="IPR036390">
    <property type="entry name" value="WH_DNA-bd_sf"/>
</dbReference>
<protein>
    <submittedName>
        <fullName evidence="5">DNA-binding transcriptional regulator, GntR family</fullName>
    </submittedName>
</protein>
<organism evidence="5 6">
    <name type="scientific">Parapedobacter indicus</name>
    <dbReference type="NCBI Taxonomy" id="1477437"/>
    <lineage>
        <taxon>Bacteria</taxon>
        <taxon>Pseudomonadati</taxon>
        <taxon>Bacteroidota</taxon>
        <taxon>Sphingobacteriia</taxon>
        <taxon>Sphingobacteriales</taxon>
        <taxon>Sphingobacteriaceae</taxon>
        <taxon>Parapedobacter</taxon>
    </lineage>
</organism>
<evidence type="ECO:0000256" key="3">
    <source>
        <dbReference type="ARBA" id="ARBA00023163"/>
    </source>
</evidence>
<dbReference type="GO" id="GO:0003700">
    <property type="term" value="F:DNA-binding transcription factor activity"/>
    <property type="evidence" value="ECO:0007669"/>
    <property type="project" value="InterPro"/>
</dbReference>
<dbReference type="Pfam" id="PF00392">
    <property type="entry name" value="GntR"/>
    <property type="match status" value="1"/>
</dbReference>
<dbReference type="InterPro" id="IPR000524">
    <property type="entry name" value="Tscrpt_reg_HTH_GntR"/>
</dbReference>